<dbReference type="InterPro" id="IPR042097">
    <property type="entry name" value="Aminopeptidase_N-like_N_sf"/>
</dbReference>
<dbReference type="Gene3D" id="3.30.2010.30">
    <property type="match status" value="1"/>
</dbReference>
<evidence type="ECO:0000313" key="10">
    <source>
        <dbReference type="Proteomes" id="UP000271889"/>
    </source>
</evidence>
<dbReference type="GO" id="GO:0006508">
    <property type="term" value="P:proteolysis"/>
    <property type="evidence" value="ECO:0007669"/>
    <property type="project" value="UniProtKB-KW"/>
</dbReference>
<comment type="cofactor">
    <cofactor evidence="7">
        <name>Zn(2+)</name>
        <dbReference type="ChEBI" id="CHEBI:29105"/>
    </cofactor>
    <text evidence="7">Binds 1 zinc ion per subunit.</text>
</comment>
<dbReference type="PANTHER" id="PTHR45726:SF3">
    <property type="entry name" value="LEUKOTRIENE A-4 HYDROLASE"/>
    <property type="match status" value="1"/>
</dbReference>
<dbReference type="InterPro" id="IPR027268">
    <property type="entry name" value="Peptidase_M4/M1_CTD_sf"/>
</dbReference>
<keyword evidence="6" id="KW-0482">Metalloprotease</keyword>
<keyword evidence="2" id="KW-0645">Protease</keyword>
<reference evidence="9 10" key="1">
    <citation type="submission" date="2018-11" db="EMBL/GenBank/DDBJ databases">
        <authorList>
            <consortium name="Pathogen Informatics"/>
        </authorList>
    </citation>
    <scope>NUCLEOTIDE SEQUENCE [LARGE SCALE GENOMIC DNA]</scope>
</reference>
<name>A0A3P7QID0_CYLGO</name>
<dbReference type="Gene3D" id="1.10.390.10">
    <property type="entry name" value="Neutral Protease Domain 2"/>
    <property type="match status" value="1"/>
</dbReference>
<evidence type="ECO:0000256" key="2">
    <source>
        <dbReference type="ARBA" id="ARBA00022670"/>
    </source>
</evidence>
<gene>
    <name evidence="9" type="ORF">CGOC_LOCUS11597</name>
</gene>
<dbReference type="PANTHER" id="PTHR45726">
    <property type="entry name" value="LEUKOTRIENE A-4 HYDROLASE"/>
    <property type="match status" value="1"/>
</dbReference>
<protein>
    <recommendedName>
        <fullName evidence="8">Peptidase M1 membrane alanine aminopeptidase domain-containing protein</fullName>
    </recommendedName>
</protein>
<keyword evidence="5 7" id="KW-0862">Zinc</keyword>
<comment type="similarity">
    <text evidence="1">Belongs to the peptidase M1 family.</text>
</comment>
<evidence type="ECO:0000256" key="3">
    <source>
        <dbReference type="ARBA" id="ARBA00022723"/>
    </source>
</evidence>
<dbReference type="EMBL" id="UYRV01117363">
    <property type="protein sequence ID" value="VDN30616.1"/>
    <property type="molecule type" value="Genomic_DNA"/>
</dbReference>
<feature type="binding site" evidence="7">
    <location>
        <position position="104"/>
    </location>
    <ligand>
        <name>Zn(2+)</name>
        <dbReference type="ChEBI" id="CHEBI:29105"/>
        <note>catalytic</note>
    </ligand>
</feature>
<evidence type="ECO:0000256" key="4">
    <source>
        <dbReference type="ARBA" id="ARBA00022801"/>
    </source>
</evidence>
<dbReference type="AlphaFoldDB" id="A0A3P7QID0"/>
<dbReference type="SUPFAM" id="SSF63737">
    <property type="entry name" value="Leukotriene A4 hydrolase N-terminal domain"/>
    <property type="match status" value="1"/>
</dbReference>
<dbReference type="GO" id="GO:0008237">
    <property type="term" value="F:metallopeptidase activity"/>
    <property type="evidence" value="ECO:0007669"/>
    <property type="project" value="UniProtKB-KW"/>
</dbReference>
<dbReference type="SUPFAM" id="SSF55486">
    <property type="entry name" value="Metalloproteases ('zincins'), catalytic domain"/>
    <property type="match status" value="1"/>
</dbReference>
<accession>A0A3P7QID0</accession>
<dbReference type="Proteomes" id="UP000271889">
    <property type="component" value="Unassembled WGS sequence"/>
</dbReference>
<dbReference type="InterPro" id="IPR034015">
    <property type="entry name" value="M1_LTA4H"/>
</dbReference>
<evidence type="ECO:0000256" key="1">
    <source>
        <dbReference type="ARBA" id="ARBA00010136"/>
    </source>
</evidence>
<dbReference type="OrthoDB" id="79562at2759"/>
<sequence length="184" mass="20676">MSAIGKEKKENGDMTTYIFNQPVAIPSYLLAIVAGHIEKRDISSSTEKILQTAEGIAGPYRWGRYDLVVLPPTFPFGGMENPCLTFVTPTLLSGDRSLVNVVAHEIAHSWTGNLVTNASWEHFWLNEGFTVFLERKIHGRLQGEPERQFESECGYDGSAFLLTLEQSLGGSEKFEDFLRKYIEK</sequence>
<dbReference type="GO" id="GO:0043171">
    <property type="term" value="P:peptide catabolic process"/>
    <property type="evidence" value="ECO:0007669"/>
    <property type="project" value="TreeGrafter"/>
</dbReference>
<dbReference type="Pfam" id="PF01433">
    <property type="entry name" value="Peptidase_M1"/>
    <property type="match status" value="1"/>
</dbReference>
<proteinExistence type="inferred from homology"/>
<feature type="binding site" evidence="7">
    <location>
        <position position="127"/>
    </location>
    <ligand>
        <name>Zn(2+)</name>
        <dbReference type="ChEBI" id="CHEBI:29105"/>
        <note>catalytic</note>
    </ligand>
</feature>
<dbReference type="GO" id="GO:0005829">
    <property type="term" value="C:cytosol"/>
    <property type="evidence" value="ECO:0007669"/>
    <property type="project" value="TreeGrafter"/>
</dbReference>
<dbReference type="GO" id="GO:0004177">
    <property type="term" value="F:aminopeptidase activity"/>
    <property type="evidence" value="ECO:0007669"/>
    <property type="project" value="TreeGrafter"/>
</dbReference>
<feature type="domain" description="Peptidase M1 membrane alanine aminopeptidase" evidence="8">
    <location>
        <begin position="45"/>
        <end position="146"/>
    </location>
</feature>
<dbReference type="InterPro" id="IPR014782">
    <property type="entry name" value="Peptidase_M1_dom"/>
</dbReference>
<dbReference type="GO" id="GO:0004301">
    <property type="term" value="F:epoxide hydrolase activity"/>
    <property type="evidence" value="ECO:0007669"/>
    <property type="project" value="TreeGrafter"/>
</dbReference>
<evidence type="ECO:0000313" key="9">
    <source>
        <dbReference type="EMBL" id="VDN30616.1"/>
    </source>
</evidence>
<evidence type="ECO:0000256" key="7">
    <source>
        <dbReference type="PIRSR" id="PIRSR634015-3"/>
    </source>
</evidence>
<keyword evidence="4" id="KW-0378">Hydrolase</keyword>
<dbReference type="FunFam" id="3.30.2010.30:FF:000001">
    <property type="entry name" value="Leukotriene A(4) hydrolase"/>
    <property type="match status" value="1"/>
</dbReference>
<keyword evidence="3 7" id="KW-0479">Metal-binding</keyword>
<organism evidence="9 10">
    <name type="scientific">Cylicostephanus goldi</name>
    <name type="common">Nematode worm</name>
    <dbReference type="NCBI Taxonomy" id="71465"/>
    <lineage>
        <taxon>Eukaryota</taxon>
        <taxon>Metazoa</taxon>
        <taxon>Ecdysozoa</taxon>
        <taxon>Nematoda</taxon>
        <taxon>Chromadorea</taxon>
        <taxon>Rhabditida</taxon>
        <taxon>Rhabditina</taxon>
        <taxon>Rhabditomorpha</taxon>
        <taxon>Strongyloidea</taxon>
        <taxon>Strongylidae</taxon>
        <taxon>Cylicostephanus</taxon>
    </lineage>
</organism>
<evidence type="ECO:0000256" key="6">
    <source>
        <dbReference type="ARBA" id="ARBA00023049"/>
    </source>
</evidence>
<dbReference type="GO" id="GO:0008270">
    <property type="term" value="F:zinc ion binding"/>
    <property type="evidence" value="ECO:0007669"/>
    <property type="project" value="InterPro"/>
</dbReference>
<keyword evidence="10" id="KW-1185">Reference proteome</keyword>
<evidence type="ECO:0000259" key="8">
    <source>
        <dbReference type="Pfam" id="PF01433"/>
    </source>
</evidence>
<feature type="binding site" evidence="7">
    <location>
        <position position="108"/>
    </location>
    <ligand>
        <name>Zn(2+)</name>
        <dbReference type="ChEBI" id="CHEBI:29105"/>
        <note>catalytic</note>
    </ligand>
</feature>
<evidence type="ECO:0000256" key="5">
    <source>
        <dbReference type="ARBA" id="ARBA00022833"/>
    </source>
</evidence>